<keyword evidence="8" id="KW-1185">Reference proteome</keyword>
<dbReference type="PIRSF" id="PIRSF005859">
    <property type="entry name" value="PBR"/>
    <property type="match status" value="1"/>
</dbReference>
<dbReference type="InterPro" id="IPR038330">
    <property type="entry name" value="TspO/MBR-related_sf"/>
</dbReference>
<dbReference type="Gene3D" id="1.20.1260.100">
    <property type="entry name" value="TspO/MBR protein"/>
    <property type="match status" value="1"/>
</dbReference>
<dbReference type="Pfam" id="PF03073">
    <property type="entry name" value="TspO_MBR"/>
    <property type="match status" value="1"/>
</dbReference>
<feature type="transmembrane region" description="Helical" evidence="6">
    <location>
        <begin position="89"/>
        <end position="108"/>
    </location>
</feature>
<dbReference type="RefSeq" id="WP_345331651.1">
    <property type="nucleotide sequence ID" value="NZ_BAABJI010000002.1"/>
</dbReference>
<evidence type="ECO:0000256" key="2">
    <source>
        <dbReference type="ARBA" id="ARBA00007524"/>
    </source>
</evidence>
<sequence length="167" mass="18897">MNTLAQQQPRGLQWSALIISIAITLAIGFTASYFTRPEIPGWYAGLQKPSFSPPNWLFGPVWTMLYIFIGIAAYLVWQRRDGSTAYSNARKIYIAQLALNFSWSIVFFGLHQMLGAFVVIILLLISIIGCMVYFSHFSKTAALLLIPYLLWVSFASVLNFSIYLLNK</sequence>
<feature type="transmembrane region" description="Helical" evidence="6">
    <location>
        <begin position="12"/>
        <end position="35"/>
    </location>
</feature>
<keyword evidence="3 6" id="KW-0812">Transmembrane</keyword>
<comment type="subcellular location">
    <subcellularLocation>
        <location evidence="1">Membrane</location>
        <topology evidence="1">Multi-pass membrane protein</topology>
    </subcellularLocation>
</comment>
<reference evidence="8" key="1">
    <citation type="journal article" date="2019" name="Int. J. Syst. Evol. Microbiol.">
        <title>The Global Catalogue of Microorganisms (GCM) 10K type strain sequencing project: providing services to taxonomists for standard genome sequencing and annotation.</title>
        <authorList>
            <consortium name="The Broad Institute Genomics Platform"/>
            <consortium name="The Broad Institute Genome Sequencing Center for Infectious Disease"/>
            <person name="Wu L."/>
            <person name="Ma J."/>
        </authorList>
    </citation>
    <scope>NUCLEOTIDE SEQUENCE [LARGE SCALE GENOMIC DNA]</scope>
    <source>
        <strain evidence="8">JCM 18283</strain>
    </source>
</reference>
<keyword evidence="5 6" id="KW-0472">Membrane</keyword>
<evidence type="ECO:0000313" key="8">
    <source>
        <dbReference type="Proteomes" id="UP001501436"/>
    </source>
</evidence>
<dbReference type="PANTHER" id="PTHR10057:SF0">
    <property type="entry name" value="TRANSLOCATOR PROTEIN"/>
    <property type="match status" value="1"/>
</dbReference>
<gene>
    <name evidence="7" type="ORF">GCM10023313_26040</name>
</gene>
<protein>
    <submittedName>
        <fullName evidence="7">TspO/MBR family protein</fullName>
    </submittedName>
</protein>
<feature type="transmembrane region" description="Helical" evidence="6">
    <location>
        <begin position="114"/>
        <end position="134"/>
    </location>
</feature>
<dbReference type="Proteomes" id="UP001501436">
    <property type="component" value="Unassembled WGS sequence"/>
</dbReference>
<organism evidence="7 8">
    <name type="scientific">Mucilaginibacter defluvii</name>
    <dbReference type="NCBI Taxonomy" id="1196019"/>
    <lineage>
        <taxon>Bacteria</taxon>
        <taxon>Pseudomonadati</taxon>
        <taxon>Bacteroidota</taxon>
        <taxon>Sphingobacteriia</taxon>
        <taxon>Sphingobacteriales</taxon>
        <taxon>Sphingobacteriaceae</taxon>
        <taxon>Mucilaginibacter</taxon>
    </lineage>
</organism>
<evidence type="ECO:0000256" key="1">
    <source>
        <dbReference type="ARBA" id="ARBA00004141"/>
    </source>
</evidence>
<feature type="transmembrane region" description="Helical" evidence="6">
    <location>
        <begin position="141"/>
        <end position="165"/>
    </location>
</feature>
<dbReference type="CDD" id="cd15904">
    <property type="entry name" value="TSPO_MBR"/>
    <property type="match status" value="1"/>
</dbReference>
<dbReference type="EMBL" id="BAABJI010000002">
    <property type="protein sequence ID" value="GAA4921037.1"/>
    <property type="molecule type" value="Genomic_DNA"/>
</dbReference>
<accession>A0ABP9FXV1</accession>
<proteinExistence type="inferred from homology"/>
<evidence type="ECO:0000256" key="3">
    <source>
        <dbReference type="ARBA" id="ARBA00022692"/>
    </source>
</evidence>
<evidence type="ECO:0000256" key="4">
    <source>
        <dbReference type="ARBA" id="ARBA00022989"/>
    </source>
</evidence>
<evidence type="ECO:0000313" key="7">
    <source>
        <dbReference type="EMBL" id="GAA4921037.1"/>
    </source>
</evidence>
<comment type="caution">
    <text evidence="7">The sequence shown here is derived from an EMBL/GenBank/DDBJ whole genome shotgun (WGS) entry which is preliminary data.</text>
</comment>
<evidence type="ECO:0000256" key="6">
    <source>
        <dbReference type="SAM" id="Phobius"/>
    </source>
</evidence>
<dbReference type="InterPro" id="IPR004307">
    <property type="entry name" value="TspO_MBR"/>
</dbReference>
<comment type="similarity">
    <text evidence="2">Belongs to the TspO/BZRP family.</text>
</comment>
<keyword evidence="4 6" id="KW-1133">Transmembrane helix</keyword>
<evidence type="ECO:0000256" key="5">
    <source>
        <dbReference type="ARBA" id="ARBA00023136"/>
    </source>
</evidence>
<feature type="transmembrane region" description="Helical" evidence="6">
    <location>
        <begin position="55"/>
        <end position="77"/>
    </location>
</feature>
<dbReference type="PANTHER" id="PTHR10057">
    <property type="entry name" value="PERIPHERAL-TYPE BENZODIAZEPINE RECEPTOR"/>
    <property type="match status" value="1"/>
</dbReference>
<name>A0ABP9FXV1_9SPHI</name>